<accession>A0A2M7QIJ7</accession>
<dbReference type="EMBL" id="PFLI01000148">
    <property type="protein sequence ID" value="PIY71771.1"/>
    <property type="molecule type" value="Genomic_DNA"/>
</dbReference>
<dbReference type="InterPro" id="IPR011856">
    <property type="entry name" value="tRNA_endonuc-like_dom_sf"/>
</dbReference>
<dbReference type="GO" id="GO:0004519">
    <property type="term" value="F:endonuclease activity"/>
    <property type="evidence" value="ECO:0007669"/>
    <property type="project" value="InterPro"/>
</dbReference>
<keyword evidence="1" id="KW-0238">DNA-binding</keyword>
<dbReference type="GO" id="GO:0003677">
    <property type="term" value="F:DNA binding"/>
    <property type="evidence" value="ECO:0007669"/>
    <property type="project" value="UniProtKB-KW"/>
</dbReference>
<reference evidence="4" key="1">
    <citation type="submission" date="2017-09" db="EMBL/GenBank/DDBJ databases">
        <title>Depth-based differentiation of microbial function through sediment-hosted aquifers and enrichment of novel symbionts in the deep terrestrial subsurface.</title>
        <authorList>
            <person name="Probst A.J."/>
            <person name="Ladd B."/>
            <person name="Jarett J.K."/>
            <person name="Geller-Mcgrath D.E."/>
            <person name="Sieber C.M.K."/>
            <person name="Emerson J.B."/>
            <person name="Anantharaman K."/>
            <person name="Thomas B.C."/>
            <person name="Malmstrom R."/>
            <person name="Stieglmeier M."/>
            <person name="Klingl A."/>
            <person name="Woyke T."/>
            <person name="Ryan C.M."/>
            <person name="Banfield J.F."/>
        </authorList>
    </citation>
    <scope>NUCLEOTIDE SEQUENCE [LARGE SCALE GENOMIC DNA]</scope>
</reference>
<protein>
    <recommendedName>
        <fullName evidence="2">Endonuclease NucS C-terminal domain-containing protein</fullName>
    </recommendedName>
</protein>
<sequence length="347" mass="39726">MDQDLIQKIISEKANDPWWLESEKKVVGKYGKMFDPANLDQLTKEDFKSFLLIKNNLHWEGIHRQSNLVTSDMEALKRCLKNLLDEKIPIRKRLGQVFNVKGRGEYVIKGLGKAVITPILLVVYPTKYGVWNTRSETALKKLNLFPKFLPKDSFADKYLRVNDIILDLAQKYNITLWQLDGIFGEISGNGPFGSTQSEEEIVEQEVQEHGVVDLANFGMESHLEDFLIANWNKTIFGKKYELIYDEGDLTSQQYQTAVGPIDILAEAKNGEEFLVIELKKGRTSDAVVGQILRYIAWVRENIANGKTVNGAVVVLELDDKLKYALKELKNITLYTYQVNFKLMKEDL</sequence>
<feature type="domain" description="Endonuclease NucS C-terminal" evidence="2">
    <location>
        <begin position="239"/>
        <end position="327"/>
    </location>
</feature>
<dbReference type="Proteomes" id="UP000229401">
    <property type="component" value="Unassembled WGS sequence"/>
</dbReference>
<evidence type="ECO:0000313" key="3">
    <source>
        <dbReference type="EMBL" id="PIY71771.1"/>
    </source>
</evidence>
<dbReference type="InterPro" id="IPR048301">
    <property type="entry name" value="NucS_C"/>
</dbReference>
<dbReference type="CDD" id="cd22341">
    <property type="entry name" value="NucS-like"/>
    <property type="match status" value="1"/>
</dbReference>
<dbReference type="InterPro" id="IPR002793">
    <property type="entry name" value="Endonuclease_NucS"/>
</dbReference>
<gene>
    <name evidence="3" type="ORF">COY87_04440</name>
</gene>
<evidence type="ECO:0000313" key="4">
    <source>
        <dbReference type="Proteomes" id="UP000229401"/>
    </source>
</evidence>
<name>A0A2M7QIJ7_9BACT</name>
<dbReference type="AlphaFoldDB" id="A0A2M7QIJ7"/>
<organism evidence="3 4">
    <name type="scientific">Candidatus Roizmanbacteria bacterium CG_4_10_14_0_8_um_filter_33_9</name>
    <dbReference type="NCBI Taxonomy" id="1974826"/>
    <lineage>
        <taxon>Bacteria</taxon>
        <taxon>Candidatus Roizmaniibacteriota</taxon>
    </lineage>
</organism>
<comment type="caution">
    <text evidence="3">The sequence shown here is derived from an EMBL/GenBank/DDBJ whole genome shotgun (WGS) entry which is preliminary data.</text>
</comment>
<evidence type="ECO:0000259" key="2">
    <source>
        <dbReference type="Pfam" id="PF01939"/>
    </source>
</evidence>
<proteinExistence type="predicted"/>
<evidence type="ECO:0000256" key="1">
    <source>
        <dbReference type="ARBA" id="ARBA00023125"/>
    </source>
</evidence>
<dbReference type="Gene3D" id="3.40.1350.10">
    <property type="match status" value="1"/>
</dbReference>
<dbReference type="Pfam" id="PF01939">
    <property type="entry name" value="NucS_C"/>
    <property type="match status" value="1"/>
</dbReference>